<dbReference type="HOGENOM" id="CLU_3213879_0_0_6"/>
<evidence type="ECO:0000313" key="1">
    <source>
        <dbReference type="EMBL" id="KIE64061.1"/>
    </source>
</evidence>
<dbReference type="Proteomes" id="UP000054529">
    <property type="component" value="Unassembled WGS sequence"/>
</dbReference>
<comment type="caution">
    <text evidence="1">The sequence shown here is derived from an EMBL/GenBank/DDBJ whole genome shotgun (WGS) entry which is preliminary data.</text>
</comment>
<dbReference type="AlphaFoldDB" id="A0A0C1S9T5"/>
<evidence type="ECO:0000313" key="2">
    <source>
        <dbReference type="Proteomes" id="UP000054529"/>
    </source>
</evidence>
<accession>A0A0C1S9T5</accession>
<gene>
    <name evidence="1" type="ORF">P689_11932</name>
</gene>
<dbReference type="EMBL" id="AWXV01000002">
    <property type="protein sequence ID" value="KIE64061.1"/>
    <property type="molecule type" value="Genomic_DNA"/>
</dbReference>
<sequence length="44" mass="5259">MILKSLLHPHSELDNRKKVLRMIKIILTKYTKLLDKKIIFLQPS</sequence>
<proteinExistence type="predicted"/>
<name>A0A0C1S9T5_9ENTR</name>
<organism evidence="1 2">
    <name type="scientific">Candidatus Riesia pediculischaeffi PTSU</name>
    <dbReference type="NCBI Taxonomy" id="1401651"/>
    <lineage>
        <taxon>Bacteria</taxon>
        <taxon>Pseudomonadati</taxon>
        <taxon>Pseudomonadota</taxon>
        <taxon>Gammaproteobacteria</taxon>
        <taxon>Enterobacterales</taxon>
        <taxon>Enterobacteriaceae</taxon>
        <taxon>Candidatus Riesia</taxon>
    </lineage>
</organism>
<reference evidence="1 2" key="1">
    <citation type="journal article" date="2014" name="G3 (Bethesda)">
        <title>Genome sequence of Candidatus Riesia pediculischaeffi, endosymbiont of chimpanzee lice, and genomic comparison of recently acquired endosymbionts from human and chimpanzee lice.</title>
        <authorList>
            <person name="Boyd B.M."/>
            <person name="Allen J.M."/>
            <person name="de Crecy-Lagard V."/>
            <person name="Reed D.L."/>
        </authorList>
    </citation>
    <scope>NUCLEOTIDE SEQUENCE [LARGE SCALE GENOMIC DNA]</scope>
    <source>
        <strain evidence="1 2">PTSU</strain>
    </source>
</reference>
<protein>
    <submittedName>
        <fullName evidence="1">Uncharacterized protein</fullName>
    </submittedName>
</protein>